<comment type="subcellular location">
    <subcellularLocation>
        <location evidence="1">Periplasm</location>
    </subcellularLocation>
</comment>
<dbReference type="Gene3D" id="3.40.190.10">
    <property type="entry name" value="Periplasmic binding protein-like II"/>
    <property type="match status" value="1"/>
</dbReference>
<evidence type="ECO:0000313" key="8">
    <source>
        <dbReference type="Proteomes" id="UP000196655"/>
    </source>
</evidence>
<dbReference type="PANTHER" id="PTHR30290:SF10">
    <property type="entry name" value="PERIPLASMIC OLIGOPEPTIDE-BINDING PROTEIN-RELATED"/>
    <property type="match status" value="1"/>
</dbReference>
<protein>
    <recommendedName>
        <fullName evidence="6">Solute-binding protein family 5 domain-containing protein</fullName>
    </recommendedName>
</protein>
<dbReference type="PIRSF" id="PIRSF002741">
    <property type="entry name" value="MppA"/>
    <property type="match status" value="1"/>
</dbReference>
<dbReference type="EMBL" id="NHON01000038">
    <property type="protein sequence ID" value="OWJ65356.1"/>
    <property type="molecule type" value="Genomic_DNA"/>
</dbReference>
<dbReference type="CDD" id="cd08504">
    <property type="entry name" value="PBP2_OppA"/>
    <property type="match status" value="1"/>
</dbReference>
<dbReference type="Pfam" id="PF00496">
    <property type="entry name" value="SBP_bac_5"/>
    <property type="match status" value="1"/>
</dbReference>
<evidence type="ECO:0000256" key="5">
    <source>
        <dbReference type="SAM" id="SignalP"/>
    </source>
</evidence>
<dbReference type="GO" id="GO:1904680">
    <property type="term" value="F:peptide transmembrane transporter activity"/>
    <property type="evidence" value="ECO:0007669"/>
    <property type="project" value="TreeGrafter"/>
</dbReference>
<dbReference type="PANTHER" id="PTHR30290">
    <property type="entry name" value="PERIPLASMIC BINDING COMPONENT OF ABC TRANSPORTER"/>
    <property type="match status" value="1"/>
</dbReference>
<dbReference type="SUPFAM" id="SSF53850">
    <property type="entry name" value="Periplasmic binding protein-like II"/>
    <property type="match status" value="1"/>
</dbReference>
<comment type="similarity">
    <text evidence="2">Belongs to the bacterial solute-binding protein 5 family.</text>
</comment>
<organism evidence="7 8">
    <name type="scientific">Inquilinus limosus</name>
    <dbReference type="NCBI Taxonomy" id="171674"/>
    <lineage>
        <taxon>Bacteria</taxon>
        <taxon>Pseudomonadati</taxon>
        <taxon>Pseudomonadota</taxon>
        <taxon>Alphaproteobacteria</taxon>
        <taxon>Rhodospirillales</taxon>
        <taxon>Rhodospirillaceae</taxon>
        <taxon>Inquilinus</taxon>
    </lineage>
</organism>
<dbReference type="OrthoDB" id="9803988at2"/>
<dbReference type="Proteomes" id="UP000196655">
    <property type="component" value="Unassembled WGS sequence"/>
</dbReference>
<dbReference type="STRING" id="1122125.GCA_000423185_04863"/>
<evidence type="ECO:0000256" key="4">
    <source>
        <dbReference type="ARBA" id="ARBA00022729"/>
    </source>
</evidence>
<feature type="chain" id="PRO_5012600551" description="Solute-binding protein family 5 domain-containing protein" evidence="5">
    <location>
        <begin position="29"/>
        <end position="533"/>
    </location>
</feature>
<name>A0A211ZJI6_9PROT</name>
<dbReference type="Gene3D" id="3.90.76.10">
    <property type="entry name" value="Dipeptide-binding Protein, Domain 1"/>
    <property type="match status" value="1"/>
</dbReference>
<gene>
    <name evidence="7" type="ORF">BWR60_19685</name>
</gene>
<keyword evidence="4 5" id="KW-0732">Signal</keyword>
<comment type="caution">
    <text evidence="7">The sequence shown here is derived from an EMBL/GenBank/DDBJ whole genome shotgun (WGS) entry which is preliminary data.</text>
</comment>
<evidence type="ECO:0000256" key="3">
    <source>
        <dbReference type="ARBA" id="ARBA00022448"/>
    </source>
</evidence>
<sequence length="533" mass="58981">MMQGFSRVLVRSLLAAALLGGTASAALAEMVLNVGNSSEPETLDIQKSSGVAEANIQNDLFEGLLTQDAKAQPVPGAAESWTVSDDGKTYTFKLRADGKWSDGTPVTAGDFVFAWKRLLDPKTASPYGYFIDRVVNAREIRLGQKPADTLGVKAVDDRTFEVSLVGPTPYFLSTLTHHSTFPLSRANVEKFGDDYLKPGNLVSNGAYMLAEAVPQSHVKLVKNPSFHDAPNVKIDTVRYFVTEDVDAELQRFKAGELDYTYTIPGQQIPELKQTVPDQVRIAPYVGTYYYAINLTHEPWKSHPELRRALSLAIDRDVLVNKITQGGELPAYTFVPPGMSNFAAWTPKEAGETQAQRDAEAKELFAKAGYGPDKPLAVDITYNTSESHKKIAVAIGAMWKQKLGVEVTQTNVEWGTLQSSLRKKEYKDFSRTSWIGDFDDPSNFLDLFRSTAGEQNYPGYAEPGYDKLMDDAAAEADLGKRGQILAKGEQMFLADQPIIPIYVYTSKRMLSPAVKGWQDNILDNHLSRWLTVER</sequence>
<evidence type="ECO:0000313" key="7">
    <source>
        <dbReference type="EMBL" id="OWJ65356.1"/>
    </source>
</evidence>
<dbReference type="InterPro" id="IPR030678">
    <property type="entry name" value="Peptide/Ni-bd"/>
</dbReference>
<reference evidence="8" key="1">
    <citation type="submission" date="2017-05" db="EMBL/GenBank/DDBJ databases">
        <authorList>
            <person name="Macchi M."/>
            <person name="Festa S."/>
            <person name="Coppotelli B.M."/>
            <person name="Morelli I.S."/>
        </authorList>
    </citation>
    <scope>NUCLEOTIDE SEQUENCE [LARGE SCALE GENOMIC DNA]</scope>
    <source>
        <strain evidence="8">I</strain>
    </source>
</reference>
<evidence type="ECO:0000256" key="1">
    <source>
        <dbReference type="ARBA" id="ARBA00004418"/>
    </source>
</evidence>
<dbReference type="Gene3D" id="3.10.105.10">
    <property type="entry name" value="Dipeptide-binding Protein, Domain 3"/>
    <property type="match status" value="1"/>
</dbReference>
<dbReference type="FunFam" id="3.90.76.10:FF:000001">
    <property type="entry name" value="Oligopeptide ABC transporter substrate-binding protein"/>
    <property type="match status" value="1"/>
</dbReference>
<evidence type="ECO:0000256" key="2">
    <source>
        <dbReference type="ARBA" id="ARBA00005695"/>
    </source>
</evidence>
<dbReference type="InterPro" id="IPR039424">
    <property type="entry name" value="SBP_5"/>
</dbReference>
<dbReference type="RefSeq" id="WP_088152718.1">
    <property type="nucleotide sequence ID" value="NZ_NHON01000038.1"/>
</dbReference>
<proteinExistence type="inferred from homology"/>
<dbReference type="GO" id="GO:0030288">
    <property type="term" value="C:outer membrane-bounded periplasmic space"/>
    <property type="evidence" value="ECO:0007669"/>
    <property type="project" value="TreeGrafter"/>
</dbReference>
<accession>A0A211ZJI6</accession>
<keyword evidence="8" id="KW-1185">Reference proteome</keyword>
<feature type="domain" description="Solute-binding protein family 5" evidence="6">
    <location>
        <begin position="72"/>
        <end position="453"/>
    </location>
</feature>
<dbReference type="AlphaFoldDB" id="A0A211ZJI6"/>
<dbReference type="InterPro" id="IPR000914">
    <property type="entry name" value="SBP_5_dom"/>
</dbReference>
<dbReference type="GO" id="GO:0043190">
    <property type="term" value="C:ATP-binding cassette (ABC) transporter complex"/>
    <property type="evidence" value="ECO:0007669"/>
    <property type="project" value="InterPro"/>
</dbReference>
<dbReference type="GO" id="GO:0015833">
    <property type="term" value="P:peptide transport"/>
    <property type="evidence" value="ECO:0007669"/>
    <property type="project" value="TreeGrafter"/>
</dbReference>
<keyword evidence="3" id="KW-0813">Transport</keyword>
<feature type="signal peptide" evidence="5">
    <location>
        <begin position="1"/>
        <end position="28"/>
    </location>
</feature>
<evidence type="ECO:0000259" key="6">
    <source>
        <dbReference type="Pfam" id="PF00496"/>
    </source>
</evidence>